<dbReference type="EMBL" id="LAKD02000071">
    <property type="protein sequence ID" value="OPF75340.1"/>
    <property type="molecule type" value="Genomic_DNA"/>
</dbReference>
<keyword evidence="1" id="KW-0596">Phosphopantetheine</keyword>
<evidence type="ECO:0000256" key="1">
    <source>
        <dbReference type="ARBA" id="ARBA00022450"/>
    </source>
</evidence>
<dbReference type="Gene3D" id="3.40.50.12780">
    <property type="entry name" value="N-terminal domain of ligase-like"/>
    <property type="match status" value="1"/>
</dbReference>
<feature type="domain" description="AMP-dependent synthetase/ligase" evidence="3">
    <location>
        <begin position="1"/>
        <end position="133"/>
    </location>
</feature>
<dbReference type="PANTHER" id="PTHR44845:SF6">
    <property type="entry name" value="BETA-ALANINE-ACTIVATING ENZYME"/>
    <property type="match status" value="1"/>
</dbReference>
<comment type="caution">
    <text evidence="4">The sequence shown here is derived from an EMBL/GenBank/DDBJ whole genome shotgun (WGS) entry which is preliminary data.</text>
</comment>
<protein>
    <recommendedName>
        <fullName evidence="3">AMP-dependent synthetase/ligase domain-containing protein</fullName>
    </recommendedName>
</protein>
<feature type="non-terminal residue" evidence="4">
    <location>
        <position position="134"/>
    </location>
</feature>
<accession>A0A1V4D0D0</accession>
<name>A0A1V4D0D0_9ACTN</name>
<proteinExistence type="predicted"/>
<keyword evidence="5" id="KW-1185">Reference proteome</keyword>
<sequence length="134" mass="14978">MVTHQSLLNNLLWRVKAFGWSAEDRFLMRTPLSFDVSAWEAFCPLLVGGAIVPTHPDRHADPGDLLAAVRRHQVTVVHTVPSLLQHLLEWHAVADDCHSLRDVVCGGEAMSAAVRDTFHTTLPWVRLYNSYGPS</sequence>
<evidence type="ECO:0000313" key="4">
    <source>
        <dbReference type="EMBL" id="OPF75340.1"/>
    </source>
</evidence>
<dbReference type="AlphaFoldDB" id="A0A1V4D0D0"/>
<dbReference type="InterPro" id="IPR000873">
    <property type="entry name" value="AMP-dep_synth/lig_dom"/>
</dbReference>
<reference evidence="4" key="1">
    <citation type="submission" date="2016-12" db="EMBL/GenBank/DDBJ databases">
        <title>Genome sequence of Streptomyces antioxidans MUSC 164.</title>
        <authorList>
            <person name="Lee L.-H."/>
            <person name="Ser H.-L."/>
        </authorList>
    </citation>
    <scope>NUCLEOTIDE SEQUENCE [LARGE SCALE GENOMIC DNA]</scope>
    <source>
        <strain evidence="4">MUSC 164</strain>
    </source>
</reference>
<dbReference type="PANTHER" id="PTHR44845">
    <property type="entry name" value="CARRIER DOMAIN-CONTAINING PROTEIN"/>
    <property type="match status" value="1"/>
</dbReference>
<gene>
    <name evidence="4" type="ORF">VT50_0225020</name>
</gene>
<dbReference type="Proteomes" id="UP000033615">
    <property type="component" value="Unassembled WGS sequence"/>
</dbReference>
<dbReference type="InterPro" id="IPR042099">
    <property type="entry name" value="ANL_N_sf"/>
</dbReference>
<dbReference type="Pfam" id="PF00501">
    <property type="entry name" value="AMP-binding"/>
    <property type="match status" value="1"/>
</dbReference>
<evidence type="ECO:0000256" key="2">
    <source>
        <dbReference type="ARBA" id="ARBA00022553"/>
    </source>
</evidence>
<evidence type="ECO:0000259" key="3">
    <source>
        <dbReference type="Pfam" id="PF00501"/>
    </source>
</evidence>
<dbReference type="SUPFAM" id="SSF56801">
    <property type="entry name" value="Acetyl-CoA synthetase-like"/>
    <property type="match status" value="1"/>
</dbReference>
<evidence type="ECO:0000313" key="5">
    <source>
        <dbReference type="Proteomes" id="UP000033615"/>
    </source>
</evidence>
<organism evidence="4 5">
    <name type="scientific">Streptomyces antioxidans</name>
    <dbReference type="NCBI Taxonomy" id="1507734"/>
    <lineage>
        <taxon>Bacteria</taxon>
        <taxon>Bacillati</taxon>
        <taxon>Actinomycetota</taxon>
        <taxon>Actinomycetes</taxon>
        <taxon>Kitasatosporales</taxon>
        <taxon>Streptomycetaceae</taxon>
        <taxon>Streptomyces</taxon>
    </lineage>
</organism>
<keyword evidence="2" id="KW-0597">Phosphoprotein</keyword>